<dbReference type="EMBL" id="KV441552">
    <property type="protein sequence ID" value="OAG05573.1"/>
    <property type="molecule type" value="Genomic_DNA"/>
</dbReference>
<reference evidence="2 3" key="1">
    <citation type="submission" date="2016-05" db="EMBL/GenBank/DDBJ databases">
        <title>Comparative analysis of secretome profiles of manganese(II)-oxidizing ascomycete fungi.</title>
        <authorList>
            <consortium name="DOE Joint Genome Institute"/>
            <person name="Zeiner C.A."/>
            <person name="Purvine S.O."/>
            <person name="Zink E.M."/>
            <person name="Wu S."/>
            <person name="Pasa-Tolic L."/>
            <person name="Chaput D.L."/>
            <person name="Haridas S."/>
            <person name="Grigoriev I.V."/>
            <person name="Santelli C.M."/>
            <person name="Hansel C.M."/>
        </authorList>
    </citation>
    <scope>NUCLEOTIDE SEQUENCE [LARGE SCALE GENOMIC DNA]</scope>
    <source>
        <strain evidence="2 3">AP3s5-JAC2a</strain>
    </source>
</reference>
<dbReference type="AlphaFoldDB" id="A0A177CD33"/>
<evidence type="ECO:0000256" key="1">
    <source>
        <dbReference type="SAM" id="MobiDB-lite"/>
    </source>
</evidence>
<keyword evidence="3" id="KW-1185">Reference proteome</keyword>
<name>A0A177CD33_9PLEO</name>
<feature type="region of interest" description="Disordered" evidence="1">
    <location>
        <begin position="190"/>
        <end position="218"/>
    </location>
</feature>
<evidence type="ECO:0000313" key="3">
    <source>
        <dbReference type="Proteomes" id="UP000077069"/>
    </source>
</evidence>
<dbReference type="GeneID" id="28763658"/>
<dbReference type="Proteomes" id="UP000077069">
    <property type="component" value="Unassembled WGS sequence"/>
</dbReference>
<organism evidence="2 3">
    <name type="scientific">Paraphaeosphaeria sporulosa</name>
    <dbReference type="NCBI Taxonomy" id="1460663"/>
    <lineage>
        <taxon>Eukaryota</taxon>
        <taxon>Fungi</taxon>
        <taxon>Dikarya</taxon>
        <taxon>Ascomycota</taxon>
        <taxon>Pezizomycotina</taxon>
        <taxon>Dothideomycetes</taxon>
        <taxon>Pleosporomycetidae</taxon>
        <taxon>Pleosporales</taxon>
        <taxon>Massarineae</taxon>
        <taxon>Didymosphaeriaceae</taxon>
        <taxon>Paraphaeosphaeria</taxon>
    </lineage>
</organism>
<accession>A0A177CD33</accession>
<dbReference type="InParanoid" id="A0A177CD33"/>
<dbReference type="RefSeq" id="XP_018035938.1">
    <property type="nucleotide sequence ID" value="XM_018180172.1"/>
</dbReference>
<sequence length="287" mass="29387">MAALPTARAPCPLRFAAMPGWGRSVERRTPCCALPSELAASPLGGEPATPEPASQSVPALQTRALASTQGPAARTARGCTARATARPVLCRAHCLSTRARRARAPAGCALHAAPAPPAGPAALERTVAGRGAGTTRYFASCVSRLFADPGPPSQRGTSSPPGDPILPLALPSSARIRLLVPDMLACMRSSQRQGSTAPRGHSQTGCTRAPGRARTGKKQLHARHILITPQRKRAPAPSLTLRPPRAACDAGRPATAACASADGRAVVVGGPPLPSAYSCQRPACVAD</sequence>
<protein>
    <submittedName>
        <fullName evidence="2">Uncharacterized protein</fullName>
    </submittedName>
</protein>
<gene>
    <name evidence="2" type="ORF">CC84DRAFT_1175728</name>
</gene>
<evidence type="ECO:0000313" key="2">
    <source>
        <dbReference type="EMBL" id="OAG05573.1"/>
    </source>
</evidence>
<feature type="compositionally biased region" description="Polar residues" evidence="1">
    <location>
        <begin position="190"/>
        <end position="206"/>
    </location>
</feature>
<proteinExistence type="predicted"/>